<name>V4RVH9_9HYPH</name>
<evidence type="ECO:0000256" key="1">
    <source>
        <dbReference type="SAM" id="MobiDB-lite"/>
    </source>
</evidence>
<dbReference type="STRING" id="631454.N177_0360"/>
<sequence>MADTDMTAPAMVLAPELIPGHDVPSPPQEGETLAECLAYVVRYVPREHRDKVTIAAGAGAEARHYAGDEIERLAREANVEALPEGLPVRPPHLTSDTAMVDGGPGRR</sequence>
<evidence type="ECO:0000313" key="2">
    <source>
        <dbReference type="EMBL" id="ESR27050.1"/>
    </source>
</evidence>
<keyword evidence="3" id="KW-1185">Reference proteome</keyword>
<dbReference type="RefSeq" id="WP_023430512.1">
    <property type="nucleotide sequence ID" value="NZ_AWXZ01000011.1"/>
</dbReference>
<gene>
    <name evidence="2" type="ORF">N177_0360</name>
</gene>
<protein>
    <submittedName>
        <fullName evidence="2">Uncharacterized protein</fullName>
    </submittedName>
</protein>
<organism evidence="2 3">
    <name type="scientific">Lutibaculum baratangense AMV1</name>
    <dbReference type="NCBI Taxonomy" id="631454"/>
    <lineage>
        <taxon>Bacteria</taxon>
        <taxon>Pseudomonadati</taxon>
        <taxon>Pseudomonadota</taxon>
        <taxon>Alphaproteobacteria</taxon>
        <taxon>Hyphomicrobiales</taxon>
        <taxon>Tepidamorphaceae</taxon>
        <taxon>Lutibaculum</taxon>
    </lineage>
</organism>
<dbReference type="AlphaFoldDB" id="V4RVH9"/>
<comment type="caution">
    <text evidence="2">The sequence shown here is derived from an EMBL/GenBank/DDBJ whole genome shotgun (WGS) entry which is preliminary data.</text>
</comment>
<proteinExistence type="predicted"/>
<evidence type="ECO:0000313" key="3">
    <source>
        <dbReference type="Proteomes" id="UP000017819"/>
    </source>
</evidence>
<feature type="region of interest" description="Disordered" evidence="1">
    <location>
        <begin position="83"/>
        <end position="107"/>
    </location>
</feature>
<accession>V4RVH9</accession>
<reference evidence="2 3" key="1">
    <citation type="journal article" date="2014" name="Genome Announc.">
        <title>Draft Genome Sequence of Lutibaculum baratangense Strain AMV1T, Isolated from a Mud Volcano in Andamans, India.</title>
        <authorList>
            <person name="Singh A."/>
            <person name="Sreenivas A."/>
            <person name="Sathyanarayana Reddy G."/>
            <person name="Pinnaka A.K."/>
            <person name="Shivaji S."/>
        </authorList>
    </citation>
    <scope>NUCLEOTIDE SEQUENCE [LARGE SCALE GENOMIC DNA]</scope>
    <source>
        <strain evidence="2 3">AMV1</strain>
    </source>
</reference>
<dbReference type="EMBL" id="AWXZ01000011">
    <property type="protein sequence ID" value="ESR27050.1"/>
    <property type="molecule type" value="Genomic_DNA"/>
</dbReference>
<dbReference type="Proteomes" id="UP000017819">
    <property type="component" value="Unassembled WGS sequence"/>
</dbReference>